<feature type="compositionally biased region" description="Pro residues" evidence="6">
    <location>
        <begin position="53"/>
        <end position="62"/>
    </location>
</feature>
<dbReference type="InterPro" id="IPR002791">
    <property type="entry name" value="ARMT1-like_metal-bd"/>
</dbReference>
<evidence type="ECO:0000256" key="1">
    <source>
        <dbReference type="ARBA" id="ARBA00001967"/>
    </source>
</evidence>
<dbReference type="SUPFAM" id="SSF111321">
    <property type="entry name" value="AF1104-like"/>
    <property type="match status" value="1"/>
</dbReference>
<dbReference type="SUPFAM" id="SSF117856">
    <property type="entry name" value="AF0104/ALDC/Ptd012-like"/>
    <property type="match status" value="1"/>
</dbReference>
<dbReference type="CDD" id="cd11378">
    <property type="entry name" value="DUF296"/>
    <property type="match status" value="1"/>
</dbReference>
<evidence type="ECO:0000256" key="6">
    <source>
        <dbReference type="SAM" id="MobiDB-lite"/>
    </source>
</evidence>
<gene>
    <name evidence="8" type="ORF">C4D60_Mb09t11380</name>
</gene>
<keyword evidence="4 5" id="KW-0539">Nucleus</keyword>
<dbReference type="Gene3D" id="3.30.1330.80">
    <property type="entry name" value="Hypothetical protein, similar to alpha- acetolactate decarboxylase, domain 2"/>
    <property type="match status" value="1"/>
</dbReference>
<protein>
    <recommendedName>
        <fullName evidence="5">AT-hook motif nuclear-localized protein</fullName>
    </recommendedName>
</protein>
<comment type="caution">
    <text evidence="8">The sequence shown here is derived from an EMBL/GenBank/DDBJ whole genome shotgun (WGS) entry which is preliminary data.</text>
</comment>
<evidence type="ECO:0000313" key="8">
    <source>
        <dbReference type="EMBL" id="THU47048.1"/>
    </source>
</evidence>
<evidence type="ECO:0000313" key="9">
    <source>
        <dbReference type="Proteomes" id="UP000317650"/>
    </source>
</evidence>
<dbReference type="Proteomes" id="UP000317650">
    <property type="component" value="Chromosome 9"/>
</dbReference>
<feature type="region of interest" description="Disordered" evidence="6">
    <location>
        <begin position="321"/>
        <end position="343"/>
    </location>
</feature>
<feature type="region of interest" description="Disordered" evidence="6">
    <location>
        <begin position="44"/>
        <end position="113"/>
    </location>
</feature>
<feature type="domain" description="PPC" evidence="7">
    <location>
        <begin position="173"/>
        <end position="312"/>
    </location>
</feature>
<dbReference type="PANTHER" id="PTHR31500:SF57">
    <property type="entry name" value="AT-HOOK MOTIF NUCLEAR-LOCALIZED PROTEIN 10"/>
    <property type="match status" value="1"/>
</dbReference>
<evidence type="ECO:0000256" key="3">
    <source>
        <dbReference type="ARBA" id="ARBA00004123"/>
    </source>
</evidence>
<dbReference type="InterPro" id="IPR039605">
    <property type="entry name" value="AHL"/>
</dbReference>
<dbReference type="Pfam" id="PF01937">
    <property type="entry name" value="ARMT1-like_dom"/>
    <property type="match status" value="1"/>
</dbReference>
<evidence type="ECO:0000259" key="7">
    <source>
        <dbReference type="PROSITE" id="PS51742"/>
    </source>
</evidence>
<feature type="compositionally biased region" description="Polar residues" evidence="6">
    <location>
        <begin position="138"/>
        <end position="149"/>
    </location>
</feature>
<dbReference type="InterPro" id="IPR005175">
    <property type="entry name" value="PPC_dom"/>
</dbReference>
<comment type="subcellular location">
    <subcellularLocation>
        <location evidence="3 5">Nucleus</location>
    </subcellularLocation>
</comment>
<dbReference type="Gene3D" id="3.40.50.10880">
    <property type="entry name" value="Uncharacterised protein PF01937, DUF89, domain 3"/>
    <property type="match status" value="1"/>
</dbReference>
<reference evidence="8 9" key="1">
    <citation type="journal article" date="2019" name="Nat. Plants">
        <title>Genome sequencing of Musa balbisiana reveals subgenome evolution and function divergence in polyploid bananas.</title>
        <authorList>
            <person name="Yao X."/>
        </authorList>
    </citation>
    <scope>NUCLEOTIDE SEQUENCE [LARGE SCALE GENOMIC DNA]</scope>
    <source>
        <strain evidence="9">cv. DH-PKW</strain>
        <tissue evidence="8">Leaves</tissue>
    </source>
</reference>
<evidence type="ECO:0000256" key="5">
    <source>
        <dbReference type="RuleBase" id="RU367031"/>
    </source>
</evidence>
<comment type="cofactor">
    <cofactor evidence="1">
        <name>Ni(2+)</name>
        <dbReference type="ChEBI" id="CHEBI:49786"/>
    </cofactor>
</comment>
<comment type="domain">
    <text evidence="5">The PPC domain mediates interactions between AHL proteins.</text>
</comment>
<organism evidence="8 9">
    <name type="scientific">Musa balbisiana</name>
    <name type="common">Banana</name>
    <dbReference type="NCBI Taxonomy" id="52838"/>
    <lineage>
        <taxon>Eukaryota</taxon>
        <taxon>Viridiplantae</taxon>
        <taxon>Streptophyta</taxon>
        <taxon>Embryophyta</taxon>
        <taxon>Tracheophyta</taxon>
        <taxon>Spermatophyta</taxon>
        <taxon>Magnoliopsida</taxon>
        <taxon>Liliopsida</taxon>
        <taxon>Zingiberales</taxon>
        <taxon>Musaceae</taxon>
        <taxon>Musa</taxon>
    </lineage>
</organism>
<name>A0A4S8IFL8_MUSBA</name>
<keyword evidence="5" id="KW-0238">DNA-binding</keyword>
<dbReference type="FunFam" id="3.30.1330.80:FF:000003">
    <property type="entry name" value="AT-hook motif nuclear-localized protein 1-like"/>
    <property type="match status" value="1"/>
</dbReference>
<feature type="region of interest" description="Disordered" evidence="6">
    <location>
        <begin position="127"/>
        <end position="168"/>
    </location>
</feature>
<dbReference type="GO" id="GO:0005634">
    <property type="term" value="C:nucleus"/>
    <property type="evidence" value="ECO:0007669"/>
    <property type="project" value="UniProtKB-SubCell"/>
</dbReference>
<dbReference type="PROSITE" id="PS51742">
    <property type="entry name" value="PPC"/>
    <property type="match status" value="1"/>
</dbReference>
<dbReference type="EMBL" id="PYDT01000010">
    <property type="protein sequence ID" value="THU47048.1"/>
    <property type="molecule type" value="Genomic_DNA"/>
</dbReference>
<feature type="compositionally biased region" description="Polar residues" evidence="6">
    <location>
        <begin position="325"/>
        <end position="336"/>
    </location>
</feature>
<dbReference type="Pfam" id="PF03479">
    <property type="entry name" value="PCC"/>
    <property type="match status" value="1"/>
</dbReference>
<sequence length="548" mass="56688">MEVRSEPGIMPVREPFSSGMQKSSAQAPPAIQSMRLAFTPDGTAIYKPITSTSPPPPAPAPAPYQGGGGGGGTTGSGVEGPSPMMAPHGLNITMGEPVKRKRGRPRKYGPDGTMALALIPTSAAASGAPGGGGFSLSPTGTTNRASSADPTKKARGRPPGSGKKQQMAALGSAGIGFTPHVITVKTGEDVSSKIMSFSQHGPRAVCILSANGAISNVTLRQAATSGGTVTYEGRFEILSLSGSFLLSESGGQRSRTGGLSVSLAGPDGRVLGGGVAGLLTAASPVQVVVGSFIAGKKEPKQVNNPLEPMSAPGKLAPVLAPVPSSPTSRGTLSESSGGPGRVVPSDCGNKTVVCFFSLRQRAENDPTVVDAAIKAEKFAQRLREQVLRELGFRDIFKKVKDEENAKAISLFEGVVRLNDAIEDDSKRVENLIRGILAGNIFDLGSAQLKDEMGNSWEWMLLAFSLPILVIDLSNVSPDLAYLASDADLVILEGMGRAIETNLYAQLKCDSIKIGMVISLNTVAGNDWAFLTLAGEAPRGCSVLGRKAL</sequence>
<dbReference type="AlphaFoldDB" id="A0A4S8IFL8"/>
<accession>A0A4S8IFL8</accession>
<proteinExistence type="predicted"/>
<evidence type="ECO:0000256" key="4">
    <source>
        <dbReference type="ARBA" id="ARBA00023242"/>
    </source>
</evidence>
<dbReference type="GO" id="GO:0003680">
    <property type="term" value="F:minor groove of adenine-thymine-rich DNA binding"/>
    <property type="evidence" value="ECO:0007669"/>
    <property type="project" value="UniProtKB-UniRule"/>
</dbReference>
<feature type="region of interest" description="Disordered" evidence="6">
    <location>
        <begin position="1"/>
        <end position="30"/>
    </location>
</feature>
<dbReference type="STRING" id="52838.A0A4S8IFL8"/>
<dbReference type="PANTHER" id="PTHR31500">
    <property type="entry name" value="AT-HOOK MOTIF NUCLEAR-LOCALIZED PROTEIN 9"/>
    <property type="match status" value="1"/>
</dbReference>
<dbReference type="SMART" id="SM00384">
    <property type="entry name" value="AT_hook"/>
    <property type="match status" value="2"/>
</dbReference>
<feature type="compositionally biased region" description="Gly residues" evidence="6">
    <location>
        <begin position="65"/>
        <end position="78"/>
    </location>
</feature>
<keyword evidence="9" id="KW-1185">Reference proteome</keyword>
<dbReference type="InterPro" id="IPR036075">
    <property type="entry name" value="ARMT-1-like_metal-bd_sf"/>
</dbReference>
<comment type="function">
    <text evidence="2 5">Transcription factor that specifically binds AT-rich DNA sequences related to the nuclear matrix attachment regions (MARs).</text>
</comment>
<keyword evidence="5" id="KW-0805">Transcription regulation</keyword>
<keyword evidence="5" id="KW-0804">Transcription</keyword>
<dbReference type="InterPro" id="IPR017956">
    <property type="entry name" value="AT_hook_DNA-bd_motif"/>
</dbReference>
<evidence type="ECO:0000256" key="2">
    <source>
        <dbReference type="ARBA" id="ARBA00003687"/>
    </source>
</evidence>